<proteinExistence type="inferred from homology"/>
<evidence type="ECO:0000259" key="11">
    <source>
        <dbReference type="Pfam" id="PF02885"/>
    </source>
</evidence>
<keyword evidence="6 9" id="KW-0057">Aromatic amino acid biosynthesis</keyword>
<dbReference type="PANTHER" id="PTHR43285">
    <property type="entry name" value="ANTHRANILATE PHOSPHORIBOSYLTRANSFERASE"/>
    <property type="match status" value="1"/>
</dbReference>
<dbReference type="PANTHER" id="PTHR43285:SF2">
    <property type="entry name" value="ANTHRANILATE PHOSPHORIBOSYLTRANSFERASE"/>
    <property type="match status" value="1"/>
</dbReference>
<evidence type="ECO:0000313" key="13">
    <source>
        <dbReference type="Proteomes" id="UP000256520"/>
    </source>
</evidence>
<feature type="binding site" evidence="9">
    <location>
        <position position="87"/>
    </location>
    <ligand>
        <name>5-phospho-alpha-D-ribose 1-diphosphate</name>
        <dbReference type="ChEBI" id="CHEBI:58017"/>
    </ligand>
</feature>
<dbReference type="AlphaFoldDB" id="A0A3D8PYV6"/>
<dbReference type="InterPro" id="IPR017459">
    <property type="entry name" value="Glycosyl_Trfase_fam3_N_dom"/>
</dbReference>
<evidence type="ECO:0000256" key="1">
    <source>
        <dbReference type="ARBA" id="ARBA00004907"/>
    </source>
</evidence>
<evidence type="ECO:0000256" key="5">
    <source>
        <dbReference type="ARBA" id="ARBA00022822"/>
    </source>
</evidence>
<dbReference type="GO" id="GO:0000162">
    <property type="term" value="P:L-tryptophan biosynthetic process"/>
    <property type="evidence" value="ECO:0007669"/>
    <property type="project" value="UniProtKB-UniRule"/>
</dbReference>
<feature type="binding site" evidence="9">
    <location>
        <position position="79"/>
    </location>
    <ligand>
        <name>anthranilate</name>
        <dbReference type="ChEBI" id="CHEBI:16567"/>
        <label>1</label>
    </ligand>
</feature>
<dbReference type="Gene3D" id="3.40.1030.10">
    <property type="entry name" value="Nucleoside phosphorylase/phosphoribosyltransferase catalytic domain"/>
    <property type="match status" value="1"/>
</dbReference>
<evidence type="ECO:0000313" key="12">
    <source>
        <dbReference type="EMBL" id="RDW21204.1"/>
    </source>
</evidence>
<name>A0A3D8PYV6_9BACI</name>
<feature type="binding site" evidence="9">
    <location>
        <position position="91"/>
    </location>
    <ligand>
        <name>Mg(2+)</name>
        <dbReference type="ChEBI" id="CHEBI:18420"/>
        <label>1</label>
    </ligand>
</feature>
<keyword evidence="3 9" id="KW-0328">Glycosyltransferase</keyword>
<dbReference type="Proteomes" id="UP000256520">
    <property type="component" value="Unassembled WGS sequence"/>
</dbReference>
<comment type="similarity">
    <text evidence="9">Belongs to the anthranilate phosphoribosyltransferase family.</text>
</comment>
<feature type="domain" description="Glycosyl transferase family 3" evidence="10">
    <location>
        <begin position="74"/>
        <end position="323"/>
    </location>
</feature>
<comment type="pathway">
    <text evidence="1 9">Amino-acid biosynthesis; L-tryptophan biosynthesis; L-tryptophan from chorismate: step 2/5.</text>
</comment>
<dbReference type="Pfam" id="PF00591">
    <property type="entry name" value="Glycos_transf_3"/>
    <property type="match status" value="1"/>
</dbReference>
<protein>
    <recommendedName>
        <fullName evidence="9">Anthranilate phosphoribosyltransferase</fullName>
        <ecNumber evidence="9">2.4.2.18</ecNumber>
    </recommendedName>
</protein>
<dbReference type="InterPro" id="IPR005940">
    <property type="entry name" value="Anthranilate_Pribosyl_Tfrase"/>
</dbReference>
<accession>A0A3D8PYV6</accession>
<sequence>MKNYLEKLINRENLSTEEMKDAVHYCFTETATDSEIAAFLTALQAKGETADEITGIVDVIRNESSFQATAVSGAMDNCGTGGDKSYSFNISTTSAFVLAGAGVTVAKHGNRSITSKSGSADVLEKLGVSLSFSKEQTEELLQENQIAFLYAPNVHVALKPFTKVRRELRIATIFNAIGPLTNPITLESQLLGVYRRELMPILTEALHKLGRKRAVVVNGAGNVDEATLSGENQLMLLDNGKITSFTLRPEDVGLPYYSKDEIRGGDANRNADILLNVLKGKSGAYYNTTILNAGIGIFANGKAETIEDGIELARESIDSGAALAKLEFLMNYSKKIPSEVF</sequence>
<comment type="function">
    <text evidence="9">Catalyzes the transfer of the phosphoribosyl group of 5-phosphorylribose-1-pyrophosphate (PRPP) to anthranilate to yield N-(5'-phosphoribosyl)-anthranilate (PRA).</text>
</comment>
<organism evidence="12 13">
    <name type="scientific">Oceanobacillus chungangensis</name>
    <dbReference type="NCBI Taxonomy" id="1229152"/>
    <lineage>
        <taxon>Bacteria</taxon>
        <taxon>Bacillati</taxon>
        <taxon>Bacillota</taxon>
        <taxon>Bacilli</taxon>
        <taxon>Bacillales</taxon>
        <taxon>Bacillaceae</taxon>
        <taxon>Oceanobacillus</taxon>
    </lineage>
</organism>
<evidence type="ECO:0000256" key="7">
    <source>
        <dbReference type="ARBA" id="ARBA00052328"/>
    </source>
</evidence>
<feature type="binding site" evidence="9">
    <location>
        <begin position="82"/>
        <end position="83"/>
    </location>
    <ligand>
        <name>5-phospho-alpha-D-ribose 1-diphosphate</name>
        <dbReference type="ChEBI" id="CHEBI:58017"/>
    </ligand>
</feature>
<dbReference type="EMBL" id="PIOD01000003">
    <property type="protein sequence ID" value="RDW21204.1"/>
    <property type="molecule type" value="Genomic_DNA"/>
</dbReference>
<comment type="cofactor">
    <cofactor evidence="9">
        <name>Mg(2+)</name>
        <dbReference type="ChEBI" id="CHEBI:18420"/>
    </cofactor>
    <text evidence="9">Binds 2 magnesium ions per monomer.</text>
</comment>
<dbReference type="SUPFAM" id="SSF47648">
    <property type="entry name" value="Nucleoside phosphorylase/phosphoribosyltransferase N-terminal domain"/>
    <property type="match status" value="1"/>
</dbReference>
<evidence type="ECO:0000256" key="6">
    <source>
        <dbReference type="ARBA" id="ARBA00023141"/>
    </source>
</evidence>
<keyword evidence="13" id="KW-1185">Reference proteome</keyword>
<keyword evidence="4 9" id="KW-0808">Transferase</keyword>
<dbReference type="EC" id="2.4.2.18" evidence="9"/>
<dbReference type="OrthoDB" id="9806430at2"/>
<comment type="caution">
    <text evidence="9">Lacks conserved residue(s) required for the propagation of feature annotation.</text>
</comment>
<feature type="binding site" evidence="9">
    <location>
        <position position="225"/>
    </location>
    <ligand>
        <name>Mg(2+)</name>
        <dbReference type="ChEBI" id="CHEBI:18420"/>
        <label>1</label>
    </ligand>
</feature>
<dbReference type="FunFam" id="3.40.1030.10:FF:000002">
    <property type="entry name" value="Anthranilate phosphoribosyltransferase"/>
    <property type="match status" value="1"/>
</dbReference>
<dbReference type="InterPro" id="IPR000312">
    <property type="entry name" value="Glycosyl_Trfase_fam3"/>
</dbReference>
<evidence type="ECO:0000256" key="8">
    <source>
        <dbReference type="ARBA" id="ARBA00061188"/>
    </source>
</evidence>
<feature type="binding site" evidence="9">
    <location>
        <position position="225"/>
    </location>
    <ligand>
        <name>Mg(2+)</name>
        <dbReference type="ChEBI" id="CHEBI:18420"/>
        <label>2</label>
    </ligand>
</feature>
<evidence type="ECO:0000256" key="9">
    <source>
        <dbReference type="HAMAP-Rule" id="MF_00211"/>
    </source>
</evidence>
<feature type="binding site" evidence="9">
    <location>
        <position position="110"/>
    </location>
    <ligand>
        <name>anthranilate</name>
        <dbReference type="ChEBI" id="CHEBI:16567"/>
        <label>1</label>
    </ligand>
</feature>
<keyword evidence="2 9" id="KW-0028">Amino-acid biosynthesis</keyword>
<dbReference type="UniPathway" id="UPA00035">
    <property type="reaction ID" value="UER00041"/>
</dbReference>
<feature type="binding site" evidence="9">
    <location>
        <begin position="107"/>
        <end position="115"/>
    </location>
    <ligand>
        <name>5-phospho-alpha-D-ribose 1-diphosphate</name>
        <dbReference type="ChEBI" id="CHEBI:58017"/>
    </ligand>
</feature>
<dbReference type="RefSeq" id="WP_115748302.1">
    <property type="nucleotide sequence ID" value="NZ_PIOD01000003.1"/>
</dbReference>
<evidence type="ECO:0000259" key="10">
    <source>
        <dbReference type="Pfam" id="PF00591"/>
    </source>
</evidence>
<comment type="catalytic activity">
    <reaction evidence="7 9">
        <text>N-(5-phospho-beta-D-ribosyl)anthranilate + diphosphate = 5-phospho-alpha-D-ribose 1-diphosphate + anthranilate</text>
        <dbReference type="Rhea" id="RHEA:11768"/>
        <dbReference type="ChEBI" id="CHEBI:16567"/>
        <dbReference type="ChEBI" id="CHEBI:18277"/>
        <dbReference type="ChEBI" id="CHEBI:33019"/>
        <dbReference type="ChEBI" id="CHEBI:58017"/>
        <dbReference type="EC" id="2.4.2.18"/>
    </reaction>
</comment>
<dbReference type="GO" id="GO:0005829">
    <property type="term" value="C:cytosol"/>
    <property type="evidence" value="ECO:0007669"/>
    <property type="project" value="TreeGrafter"/>
</dbReference>
<keyword evidence="5 9" id="KW-0822">Tryptophan biosynthesis</keyword>
<comment type="caution">
    <text evidence="12">The sequence shown here is derived from an EMBL/GenBank/DDBJ whole genome shotgun (WGS) entry which is preliminary data.</text>
</comment>
<evidence type="ECO:0000256" key="4">
    <source>
        <dbReference type="ARBA" id="ARBA00022679"/>
    </source>
</evidence>
<dbReference type="GO" id="GO:0000287">
    <property type="term" value="F:magnesium ion binding"/>
    <property type="evidence" value="ECO:0007669"/>
    <property type="project" value="UniProtKB-UniRule"/>
</dbReference>
<comment type="similarity">
    <text evidence="8">In the C-terminal section; belongs to the anthranilate phosphoribosyltransferase family.</text>
</comment>
<reference evidence="13" key="1">
    <citation type="submission" date="2017-11" db="EMBL/GenBank/DDBJ databases">
        <authorList>
            <person name="Zhu W."/>
        </authorList>
    </citation>
    <scope>NUCLEOTIDE SEQUENCE [LARGE SCALE GENOMIC DNA]</scope>
    <source>
        <strain evidence="13">CAU 1051</strain>
    </source>
</reference>
<keyword evidence="9" id="KW-0460">Magnesium</keyword>
<dbReference type="InterPro" id="IPR036320">
    <property type="entry name" value="Glycosyl_Trfase_fam3_N_dom_sf"/>
</dbReference>
<dbReference type="HAMAP" id="MF_00211">
    <property type="entry name" value="TrpD"/>
    <property type="match status" value="1"/>
</dbReference>
<feature type="binding site" evidence="9">
    <location>
        <begin position="89"/>
        <end position="92"/>
    </location>
    <ligand>
        <name>5-phospho-alpha-D-ribose 1-diphosphate</name>
        <dbReference type="ChEBI" id="CHEBI:58017"/>
    </ligand>
</feature>
<dbReference type="NCBIfam" id="TIGR01245">
    <property type="entry name" value="trpD"/>
    <property type="match status" value="1"/>
</dbReference>
<evidence type="ECO:0000256" key="2">
    <source>
        <dbReference type="ARBA" id="ARBA00022605"/>
    </source>
</evidence>
<dbReference type="GO" id="GO:0004048">
    <property type="term" value="F:anthranilate phosphoribosyltransferase activity"/>
    <property type="evidence" value="ECO:0007669"/>
    <property type="project" value="UniProtKB-UniRule"/>
</dbReference>
<feature type="binding site" evidence="9">
    <location>
        <position position="224"/>
    </location>
    <ligand>
        <name>Mg(2+)</name>
        <dbReference type="ChEBI" id="CHEBI:18420"/>
        <label>2</label>
    </ligand>
</feature>
<gene>
    <name evidence="9 12" type="primary">trpD</name>
    <name evidence="12" type="ORF">CWR45_02870</name>
</gene>
<comment type="subunit">
    <text evidence="9">Homodimer.</text>
</comment>
<keyword evidence="9" id="KW-0479">Metal-binding</keyword>
<feature type="domain" description="Glycosyl transferase family 3 N-terminal" evidence="11">
    <location>
        <begin position="2"/>
        <end position="62"/>
    </location>
</feature>
<feature type="binding site" evidence="9">
    <location>
        <position position="79"/>
    </location>
    <ligand>
        <name>5-phospho-alpha-D-ribose 1-diphosphate</name>
        <dbReference type="ChEBI" id="CHEBI:58017"/>
    </ligand>
</feature>
<feature type="binding site" evidence="9">
    <location>
        <position position="165"/>
    </location>
    <ligand>
        <name>anthranilate</name>
        <dbReference type="ChEBI" id="CHEBI:16567"/>
        <label>2</label>
    </ligand>
</feature>
<dbReference type="InterPro" id="IPR035902">
    <property type="entry name" value="Nuc_phospho_transferase"/>
</dbReference>
<dbReference type="SUPFAM" id="SSF52418">
    <property type="entry name" value="Nucleoside phosphorylase/phosphoribosyltransferase catalytic domain"/>
    <property type="match status" value="1"/>
</dbReference>
<dbReference type="Pfam" id="PF02885">
    <property type="entry name" value="Glycos_trans_3N"/>
    <property type="match status" value="1"/>
</dbReference>
<feature type="binding site" evidence="9">
    <location>
        <position position="119"/>
    </location>
    <ligand>
        <name>5-phospho-alpha-D-ribose 1-diphosphate</name>
        <dbReference type="ChEBI" id="CHEBI:58017"/>
    </ligand>
</feature>
<evidence type="ECO:0000256" key="3">
    <source>
        <dbReference type="ARBA" id="ARBA00022676"/>
    </source>
</evidence>
<dbReference type="Gene3D" id="1.20.970.10">
    <property type="entry name" value="Transferase, Pyrimidine Nucleoside Phosphorylase, Chain C"/>
    <property type="match status" value="1"/>
</dbReference>